<comment type="caution">
    <text evidence="2">The sequence shown here is derived from an EMBL/GenBank/DDBJ whole genome shotgun (WGS) entry which is preliminary data.</text>
</comment>
<organism evidence="2 3">
    <name type="scientific">Limosilactobacillus reuteri</name>
    <name type="common">Lactobacillus reuteri</name>
    <dbReference type="NCBI Taxonomy" id="1598"/>
    <lineage>
        <taxon>Bacteria</taxon>
        <taxon>Bacillati</taxon>
        <taxon>Bacillota</taxon>
        <taxon>Bacilli</taxon>
        <taxon>Lactobacillales</taxon>
        <taxon>Lactobacillaceae</taxon>
        <taxon>Limosilactobacillus</taxon>
    </lineage>
</organism>
<evidence type="ECO:0000259" key="1">
    <source>
        <dbReference type="Pfam" id="PF03235"/>
    </source>
</evidence>
<proteinExistence type="predicted"/>
<evidence type="ECO:0000313" key="3">
    <source>
        <dbReference type="Proteomes" id="UP000441557"/>
    </source>
</evidence>
<accession>A0AB36ADX0</accession>
<dbReference type="RefSeq" id="WP_153706147.1">
    <property type="nucleotide sequence ID" value="NZ_JAFFPO010000007.1"/>
</dbReference>
<dbReference type="PANTHER" id="PTHR37292:SF2">
    <property type="entry name" value="DUF262 DOMAIN-CONTAINING PROTEIN"/>
    <property type="match status" value="1"/>
</dbReference>
<reference evidence="2 3" key="1">
    <citation type="submission" date="2019-11" db="EMBL/GenBank/DDBJ databases">
        <title>Draft genome sequence of 12 host-associated Lactobacillus reuteri rodent strains.</title>
        <authorList>
            <person name="Zhang S."/>
            <person name="Ozcam M."/>
            <person name="Van Pijkeren J.P."/>
        </authorList>
    </citation>
    <scope>NUCLEOTIDE SEQUENCE [LARGE SCALE GENOMIC DNA]</scope>
    <source>
        <strain evidence="2 3">L1604-1</strain>
    </source>
</reference>
<gene>
    <name evidence="2" type="ORF">GIX80_03380</name>
</gene>
<dbReference type="InterPro" id="IPR004919">
    <property type="entry name" value="GmrSD_N"/>
</dbReference>
<evidence type="ECO:0000313" key="2">
    <source>
        <dbReference type="EMBL" id="MRG83441.1"/>
    </source>
</evidence>
<dbReference type="Pfam" id="PF03235">
    <property type="entry name" value="GmrSD_N"/>
    <property type="match status" value="1"/>
</dbReference>
<dbReference type="EMBL" id="WJMZ01000003">
    <property type="protein sequence ID" value="MRG83441.1"/>
    <property type="molecule type" value="Genomic_DNA"/>
</dbReference>
<dbReference type="PANTHER" id="PTHR37292">
    <property type="entry name" value="VNG6097C"/>
    <property type="match status" value="1"/>
</dbReference>
<sequence>MVKNYHVDNVTIEEILGWIKQGKIGLPEMQRPFVWSTAKVRDLIDSLYNGYPIGYIVTWQNPTVGLKNESSSNNKEIIIDGQQRLTALKAALSGEKVVSQQYITKRIKISFKPSTGEFNTLNSAIEKDPLWINDISDIFKSDFNSYSYVTDNAKKLGMAPEDLGATLQKLLAIRQSEIGDIKLGYNLSIGAVTDIFNRINSKGVSLSSADLAMSRLSADTIHGGNNLRKQIEYFVQLLNDPNLLENIVKFDSDFANTKEFNQIKWIASEINPIYKPRYADILHLILATSFKRGKLSDMVSLISGRDFEARNYSEEGMKANYAKMQAGATLVFNKSNFQRYLMILRDMGMRNSGKLGLVGHGVFNFGYILFLYLHRSTNLSQEKIASYLKRWIIMSALTGRYSGSSETITESDLKMISRDANPINVLDDILDREMNDSFWNGTLPNMLRVQSTQASSWRIFQMSQIYGKDTAWLAKDTSTETVMLEEGNIHHIFPQAYLRKNGFSKGDISQIANYVWVTQPKNLEISDKAPKDYLSDENIIEFMSETNNRENAIPEEIVDYDFHNYSDFLNQRRHLMAKKMREFYENM</sequence>
<dbReference type="AlphaFoldDB" id="A0AB36ADX0"/>
<protein>
    <submittedName>
        <fullName evidence="2">DUF262 domain-containing protein</fullName>
    </submittedName>
</protein>
<name>A0AB36ADX0_LIMRT</name>
<feature type="domain" description="GmrSD restriction endonucleases N-terminal" evidence="1">
    <location>
        <begin position="13"/>
        <end position="216"/>
    </location>
</feature>
<dbReference type="Proteomes" id="UP000441557">
    <property type="component" value="Unassembled WGS sequence"/>
</dbReference>